<comment type="caution">
    <text evidence="2">The sequence shown here is derived from an EMBL/GenBank/DDBJ whole genome shotgun (WGS) entry which is preliminary data.</text>
</comment>
<dbReference type="OrthoDB" id="3034217at2"/>
<dbReference type="InterPro" id="IPR039013">
    <property type="entry name" value="YgiF"/>
</dbReference>
<proteinExistence type="predicted"/>
<sequence length="347" mass="40150">MSNEIELKLAVTPNFAENLAQSLTNFHIIDQQQFFLGNTYYDTQDAYFARQKMGLRVRSENAKFQMTLKTNGSVTGGLHIRPEYNFPLENAQPDMALLHSITEFSFPSDLLVSPIFSTDFERQIWLIECGKDTEIEVALDRGEIKANEHTAPICEVEFELKQGELRDLFTLVENLTLTDGVRLSSASKAQRGYQLAKGELPPLTDWLVKWREFLQIEQTSQNPQEILTALFAYEQQLIEETLLFTPDYFAQDFMRTVERIGAFFNVANYFVEEKQLLNAAAEQKQLDGQTQMELIEQNEWLFEQIRNIIRLHSESKDNALAMKKLNNLLHQGQYVRRMINLIKFTVA</sequence>
<dbReference type="InterPro" id="IPR023577">
    <property type="entry name" value="CYTH_domain"/>
</dbReference>
<dbReference type="Pfam" id="PF01928">
    <property type="entry name" value="CYTH"/>
    <property type="match status" value="1"/>
</dbReference>
<evidence type="ECO:0000313" key="3">
    <source>
        <dbReference type="Proteomes" id="UP000245909"/>
    </source>
</evidence>
<dbReference type="Proteomes" id="UP000245909">
    <property type="component" value="Unassembled WGS sequence"/>
</dbReference>
<feature type="domain" description="CYTH" evidence="1">
    <location>
        <begin position="2"/>
        <end position="199"/>
    </location>
</feature>
<evidence type="ECO:0000259" key="1">
    <source>
        <dbReference type="PROSITE" id="PS51707"/>
    </source>
</evidence>
<reference evidence="2 3" key="1">
    <citation type="submission" date="2018-05" db="EMBL/GenBank/DDBJ databases">
        <title>Genomic Encyclopedia of Type Strains, Phase IV (KMG-IV): sequencing the most valuable type-strain genomes for metagenomic binning, comparative biology and taxonomic classification.</title>
        <authorList>
            <person name="Goeker M."/>
        </authorList>
    </citation>
    <scope>NUCLEOTIDE SEQUENCE [LARGE SCALE GENOMIC DNA]</scope>
    <source>
        <strain evidence="2 3">DSM 22999</strain>
    </source>
</reference>
<name>A0A2U0SK53_9PAST</name>
<dbReference type="InterPro" id="IPR033469">
    <property type="entry name" value="CYTH-like_dom_sf"/>
</dbReference>
<dbReference type="AlphaFoldDB" id="A0A2U0SK53"/>
<dbReference type="EMBL" id="QENU01000022">
    <property type="protein sequence ID" value="PVX31734.1"/>
    <property type="molecule type" value="Genomic_DNA"/>
</dbReference>
<dbReference type="PROSITE" id="PS51707">
    <property type="entry name" value="CYTH"/>
    <property type="match status" value="1"/>
</dbReference>
<dbReference type="RefSeq" id="WP_116632530.1">
    <property type="nucleotide sequence ID" value="NZ_QENU01000022.1"/>
</dbReference>
<organism evidence="2 3">
    <name type="scientific">Alitibacter langaaensis DSM 22999</name>
    <dbReference type="NCBI Taxonomy" id="1122935"/>
    <lineage>
        <taxon>Bacteria</taxon>
        <taxon>Pseudomonadati</taxon>
        <taxon>Pseudomonadota</taxon>
        <taxon>Gammaproteobacteria</taxon>
        <taxon>Pasteurellales</taxon>
        <taxon>Pasteurellaceae</taxon>
        <taxon>Alitibacter</taxon>
    </lineage>
</organism>
<dbReference type="GO" id="GO:0046872">
    <property type="term" value="F:metal ion binding"/>
    <property type="evidence" value="ECO:0007669"/>
    <property type="project" value="TreeGrafter"/>
</dbReference>
<dbReference type="PANTHER" id="PTHR39569:SF1">
    <property type="entry name" value="INORGANIC TRIPHOSPHATASE"/>
    <property type="match status" value="1"/>
</dbReference>
<evidence type="ECO:0000313" key="2">
    <source>
        <dbReference type="EMBL" id="PVX31734.1"/>
    </source>
</evidence>
<dbReference type="CDD" id="cd07756">
    <property type="entry name" value="CYTH-like_Pase_CHAD"/>
    <property type="match status" value="1"/>
</dbReference>
<dbReference type="Gene3D" id="2.40.320.10">
    <property type="entry name" value="Hypothetical Protein Pfu-838710-001"/>
    <property type="match status" value="1"/>
</dbReference>
<protein>
    <submittedName>
        <fullName evidence="2">Inorganic triphosphatase YgiF</fullName>
    </submittedName>
</protein>
<dbReference type="GO" id="GO:0050355">
    <property type="term" value="F:inorganic triphosphate phosphatase activity"/>
    <property type="evidence" value="ECO:0007669"/>
    <property type="project" value="InterPro"/>
</dbReference>
<dbReference type="PANTHER" id="PTHR39569">
    <property type="entry name" value="INORGANIC TRIPHOSPHATASE"/>
    <property type="match status" value="1"/>
</dbReference>
<accession>A0A2U0SK53</accession>
<keyword evidence="3" id="KW-1185">Reference proteome</keyword>
<gene>
    <name evidence="2" type="ORF">C8D76_1228</name>
</gene>
<dbReference type="SMART" id="SM01118">
    <property type="entry name" value="CYTH"/>
    <property type="match status" value="1"/>
</dbReference>
<dbReference type="SUPFAM" id="SSF55154">
    <property type="entry name" value="CYTH-like phosphatases"/>
    <property type="match status" value="1"/>
</dbReference>